<comment type="caution">
    <text evidence="1">The sequence shown here is derived from an EMBL/GenBank/DDBJ whole genome shotgun (WGS) entry which is preliminary data.</text>
</comment>
<dbReference type="AlphaFoldDB" id="A0AAD6ZC77"/>
<keyword evidence="2" id="KW-1185">Reference proteome</keyword>
<proteinExistence type="predicted"/>
<name>A0AAD6ZC77_9AGAR</name>
<dbReference type="EMBL" id="JARIHO010000060">
    <property type="protein sequence ID" value="KAJ7315687.1"/>
    <property type="molecule type" value="Genomic_DNA"/>
</dbReference>
<organism evidence="1 2">
    <name type="scientific">Mycena albidolilacea</name>
    <dbReference type="NCBI Taxonomy" id="1033008"/>
    <lineage>
        <taxon>Eukaryota</taxon>
        <taxon>Fungi</taxon>
        <taxon>Dikarya</taxon>
        <taxon>Basidiomycota</taxon>
        <taxon>Agaricomycotina</taxon>
        <taxon>Agaricomycetes</taxon>
        <taxon>Agaricomycetidae</taxon>
        <taxon>Agaricales</taxon>
        <taxon>Marasmiineae</taxon>
        <taxon>Mycenaceae</taxon>
        <taxon>Mycena</taxon>
    </lineage>
</organism>
<accession>A0AAD6ZC77</accession>
<sequence>MCVCELDQTSSNVWAKGEWEQERKYSNKGNMSPLKLGFHGQRGAMLITVSIATSGKRREEGGRGGERWLIWLDGFMVAQGLFDLACQQTSEHLALPAERTSQWGDRYYDWLEDNMKELRFKDTDLSNQHGLNFNQLSRDEFNASSISIWMWPASSTCLQITKSPHLEPQCGSDSGSGGRGKRERRRYWLVWQEEGSRKDGCFGGSLYHLCHFITSANFEKANLRYSSSLETAGSEFSSVQIPAVKARQFAFLCSLTTTTFIHHYVGAGAQGRAGGNSPHAKPRNNIVDAHNEEHGVEGTLKAITFDEGYMVDLHNNGRTPKPIVKSREY</sequence>
<evidence type="ECO:0000313" key="2">
    <source>
        <dbReference type="Proteomes" id="UP001218218"/>
    </source>
</evidence>
<protein>
    <submittedName>
        <fullName evidence="1">Uncharacterized protein</fullName>
    </submittedName>
</protein>
<dbReference type="Proteomes" id="UP001218218">
    <property type="component" value="Unassembled WGS sequence"/>
</dbReference>
<evidence type="ECO:0000313" key="1">
    <source>
        <dbReference type="EMBL" id="KAJ7315687.1"/>
    </source>
</evidence>
<reference evidence="1" key="1">
    <citation type="submission" date="2023-03" db="EMBL/GenBank/DDBJ databases">
        <title>Massive genome expansion in bonnet fungi (Mycena s.s.) driven by repeated elements and novel gene families across ecological guilds.</title>
        <authorList>
            <consortium name="Lawrence Berkeley National Laboratory"/>
            <person name="Harder C.B."/>
            <person name="Miyauchi S."/>
            <person name="Viragh M."/>
            <person name="Kuo A."/>
            <person name="Thoen E."/>
            <person name="Andreopoulos B."/>
            <person name="Lu D."/>
            <person name="Skrede I."/>
            <person name="Drula E."/>
            <person name="Henrissat B."/>
            <person name="Morin E."/>
            <person name="Kohler A."/>
            <person name="Barry K."/>
            <person name="LaButti K."/>
            <person name="Morin E."/>
            <person name="Salamov A."/>
            <person name="Lipzen A."/>
            <person name="Mereny Z."/>
            <person name="Hegedus B."/>
            <person name="Baldrian P."/>
            <person name="Stursova M."/>
            <person name="Weitz H."/>
            <person name="Taylor A."/>
            <person name="Grigoriev I.V."/>
            <person name="Nagy L.G."/>
            <person name="Martin F."/>
            <person name="Kauserud H."/>
        </authorList>
    </citation>
    <scope>NUCLEOTIDE SEQUENCE</scope>
    <source>
        <strain evidence="1">CBHHK002</strain>
    </source>
</reference>
<gene>
    <name evidence="1" type="ORF">DFH08DRAFT_820260</name>
</gene>